<comment type="caution">
    <text evidence="1">Lacks conserved residue(s) required for the propagation of feature annotation.</text>
</comment>
<evidence type="ECO:0000256" key="1">
    <source>
        <dbReference type="PROSITE-ProRule" id="PRU01005"/>
    </source>
</evidence>
<evidence type="ECO:0000313" key="3">
    <source>
        <dbReference type="EMBL" id="VDM83599.1"/>
    </source>
</evidence>
<dbReference type="AlphaFoldDB" id="A0A3P7JUF4"/>
<dbReference type="Pfam" id="PF01549">
    <property type="entry name" value="ShK"/>
    <property type="match status" value="1"/>
</dbReference>
<dbReference type="EMBL" id="UYYB01124151">
    <property type="protein sequence ID" value="VDM83599.1"/>
    <property type="molecule type" value="Genomic_DNA"/>
</dbReference>
<evidence type="ECO:0000259" key="2">
    <source>
        <dbReference type="PROSITE" id="PS51670"/>
    </source>
</evidence>
<dbReference type="OrthoDB" id="5856354at2759"/>
<reference evidence="3 4" key="1">
    <citation type="submission" date="2018-11" db="EMBL/GenBank/DDBJ databases">
        <authorList>
            <consortium name="Pathogen Informatics"/>
        </authorList>
    </citation>
    <scope>NUCLEOTIDE SEQUENCE [LARGE SCALE GENOMIC DNA]</scope>
</reference>
<dbReference type="InterPro" id="IPR003582">
    <property type="entry name" value="ShKT_dom"/>
</dbReference>
<feature type="disulfide bond" evidence="1">
    <location>
        <begin position="110"/>
        <end position="144"/>
    </location>
</feature>
<evidence type="ECO:0000313" key="4">
    <source>
        <dbReference type="Proteomes" id="UP000270094"/>
    </source>
</evidence>
<protein>
    <recommendedName>
        <fullName evidence="2">ShKT domain-containing protein</fullName>
    </recommendedName>
</protein>
<gene>
    <name evidence="3" type="ORF">SVUK_LOCUS18597</name>
</gene>
<sequence>MYRYAPRPSCSFQNPNCGSPYLFCDTRGYPHCVAKIKLNGNCQGFENFDACYQGRCWWGRCVPGGPRAWGSKTAKDMKPINASLTMSLLSEDTEVQPEPTKMLAPKFVNCFNRSPCCSLWAEKGQCNKQAEYMGVYCGPSCGVCTPTFNISSTGKIPYTIVYPELKANIPFKHALTTIQCVKSLRNKAYAKEKVETSWLKTAALLAASAMSRSRKNASKTKRCAWRG</sequence>
<dbReference type="SMART" id="SM00254">
    <property type="entry name" value="ShKT"/>
    <property type="match status" value="1"/>
</dbReference>
<accession>A0A3P7JUF4</accession>
<organism evidence="3 4">
    <name type="scientific">Strongylus vulgaris</name>
    <name type="common">Blood worm</name>
    <dbReference type="NCBI Taxonomy" id="40348"/>
    <lineage>
        <taxon>Eukaryota</taxon>
        <taxon>Metazoa</taxon>
        <taxon>Ecdysozoa</taxon>
        <taxon>Nematoda</taxon>
        <taxon>Chromadorea</taxon>
        <taxon>Rhabditida</taxon>
        <taxon>Rhabditina</taxon>
        <taxon>Rhabditomorpha</taxon>
        <taxon>Strongyloidea</taxon>
        <taxon>Strongylidae</taxon>
        <taxon>Strongylus</taxon>
    </lineage>
</organism>
<keyword evidence="1" id="KW-1015">Disulfide bond</keyword>
<dbReference type="Proteomes" id="UP000270094">
    <property type="component" value="Unassembled WGS sequence"/>
</dbReference>
<feature type="domain" description="ShKT" evidence="2">
    <location>
        <begin position="110"/>
        <end position="144"/>
    </location>
</feature>
<dbReference type="PROSITE" id="PS51670">
    <property type="entry name" value="SHKT"/>
    <property type="match status" value="1"/>
</dbReference>
<keyword evidence="4" id="KW-1185">Reference proteome</keyword>
<proteinExistence type="predicted"/>
<name>A0A3P7JUF4_STRVU</name>